<evidence type="ECO:0000256" key="11">
    <source>
        <dbReference type="SAM" id="MobiDB-lite"/>
    </source>
</evidence>
<evidence type="ECO:0000256" key="2">
    <source>
        <dbReference type="ARBA" id="ARBA00004141"/>
    </source>
</evidence>
<feature type="transmembrane region" description="Helical" evidence="10">
    <location>
        <begin position="415"/>
        <end position="436"/>
    </location>
</feature>
<comment type="similarity">
    <text evidence="3 10">Belongs to the peptidase S54 family.</text>
</comment>
<organism evidence="13 14">
    <name type="scientific">Pseudocohnilembus persalinus</name>
    <name type="common">Ciliate</name>
    <dbReference type="NCBI Taxonomy" id="266149"/>
    <lineage>
        <taxon>Eukaryota</taxon>
        <taxon>Sar</taxon>
        <taxon>Alveolata</taxon>
        <taxon>Ciliophora</taxon>
        <taxon>Intramacronucleata</taxon>
        <taxon>Oligohymenophorea</taxon>
        <taxon>Scuticociliatia</taxon>
        <taxon>Philasterida</taxon>
        <taxon>Pseudocohnilembidae</taxon>
        <taxon>Pseudocohnilembus</taxon>
    </lineage>
</organism>
<keyword evidence="9 10" id="KW-0472">Membrane</keyword>
<feature type="compositionally biased region" description="Low complexity" evidence="11">
    <location>
        <begin position="198"/>
        <end position="229"/>
    </location>
</feature>
<dbReference type="PANTHER" id="PTHR22936:SF69">
    <property type="entry name" value="RHOMBOID-LIKE PROTEIN"/>
    <property type="match status" value="1"/>
</dbReference>
<keyword evidence="4 10" id="KW-0645">Protease</keyword>
<keyword evidence="7 10" id="KW-0720">Serine protease</keyword>
<protein>
    <recommendedName>
        <fullName evidence="10">Rhomboid-like protease</fullName>
        <ecNumber evidence="10">3.4.21.105</ecNumber>
    </recommendedName>
</protein>
<feature type="domain" description="Peptidase S54 rhomboid" evidence="12">
    <location>
        <begin position="353"/>
        <end position="492"/>
    </location>
</feature>
<dbReference type="SUPFAM" id="SSF144091">
    <property type="entry name" value="Rhomboid-like"/>
    <property type="match status" value="1"/>
</dbReference>
<evidence type="ECO:0000313" key="13">
    <source>
        <dbReference type="EMBL" id="KRX00375.1"/>
    </source>
</evidence>
<evidence type="ECO:0000259" key="12">
    <source>
        <dbReference type="Pfam" id="PF01694"/>
    </source>
</evidence>
<name>A0A0V0QDT7_PSEPJ</name>
<keyword evidence="5 10" id="KW-0812">Transmembrane</keyword>
<dbReference type="InParanoid" id="A0A0V0QDT7"/>
<evidence type="ECO:0000313" key="14">
    <source>
        <dbReference type="Proteomes" id="UP000054937"/>
    </source>
</evidence>
<comment type="function">
    <text evidence="10">Serine protease involved in intramembrane proteolysis.</text>
</comment>
<gene>
    <name evidence="13" type="ORF">PPERSA_08881</name>
</gene>
<keyword evidence="6 10" id="KW-0378">Hydrolase</keyword>
<dbReference type="Proteomes" id="UP000054937">
    <property type="component" value="Unassembled WGS sequence"/>
</dbReference>
<reference evidence="13 14" key="1">
    <citation type="journal article" date="2015" name="Sci. Rep.">
        <title>Genome of the facultative scuticociliatosis pathogen Pseudocohnilembus persalinus provides insight into its virulence through horizontal gene transfer.</title>
        <authorList>
            <person name="Xiong J."/>
            <person name="Wang G."/>
            <person name="Cheng J."/>
            <person name="Tian M."/>
            <person name="Pan X."/>
            <person name="Warren A."/>
            <person name="Jiang C."/>
            <person name="Yuan D."/>
            <person name="Miao W."/>
        </authorList>
    </citation>
    <scope>NUCLEOTIDE SEQUENCE [LARGE SCALE GENOMIC DNA]</scope>
    <source>
        <strain evidence="13">36N120E</strain>
    </source>
</reference>
<proteinExistence type="inferred from homology"/>
<feature type="transmembrane region" description="Helical" evidence="10">
    <location>
        <begin position="392"/>
        <end position="409"/>
    </location>
</feature>
<comment type="subcellular location">
    <subcellularLocation>
        <location evidence="2 10">Membrane</location>
        <topology evidence="2 10">Multi-pass membrane protein</topology>
    </subcellularLocation>
</comment>
<dbReference type="GO" id="GO:0006508">
    <property type="term" value="P:proteolysis"/>
    <property type="evidence" value="ECO:0007669"/>
    <property type="project" value="UniProtKB-KW"/>
</dbReference>
<comment type="caution">
    <text evidence="13">The sequence shown here is derived from an EMBL/GenBank/DDBJ whole genome shotgun (WGS) entry which is preliminary data.</text>
</comment>
<feature type="transmembrane region" description="Helical" evidence="10">
    <location>
        <begin position="305"/>
        <end position="323"/>
    </location>
</feature>
<feature type="transmembrane region" description="Helical" evidence="10">
    <location>
        <begin position="360"/>
        <end position="380"/>
    </location>
</feature>
<evidence type="ECO:0000256" key="7">
    <source>
        <dbReference type="ARBA" id="ARBA00022825"/>
    </source>
</evidence>
<comment type="catalytic activity">
    <reaction evidence="1 10">
        <text>Cleaves type-1 transmembrane domains using a catalytic dyad composed of serine and histidine that are contributed by different transmembrane domains.</text>
        <dbReference type="EC" id="3.4.21.105"/>
    </reaction>
</comment>
<dbReference type="GO" id="GO:0016020">
    <property type="term" value="C:membrane"/>
    <property type="evidence" value="ECO:0007669"/>
    <property type="project" value="UniProtKB-SubCell"/>
</dbReference>
<dbReference type="InterPro" id="IPR022764">
    <property type="entry name" value="Peptidase_S54_rhomboid_dom"/>
</dbReference>
<dbReference type="EC" id="3.4.21.105" evidence="10"/>
<evidence type="ECO:0000256" key="6">
    <source>
        <dbReference type="ARBA" id="ARBA00022801"/>
    </source>
</evidence>
<evidence type="ECO:0000256" key="1">
    <source>
        <dbReference type="ARBA" id="ARBA00000156"/>
    </source>
</evidence>
<feature type="compositionally biased region" description="Polar residues" evidence="11">
    <location>
        <begin position="183"/>
        <end position="197"/>
    </location>
</feature>
<evidence type="ECO:0000256" key="5">
    <source>
        <dbReference type="ARBA" id="ARBA00022692"/>
    </source>
</evidence>
<evidence type="ECO:0000256" key="8">
    <source>
        <dbReference type="ARBA" id="ARBA00022989"/>
    </source>
</evidence>
<feature type="transmembrane region" description="Helical" evidence="10">
    <location>
        <begin position="471"/>
        <end position="494"/>
    </location>
</feature>
<evidence type="ECO:0000256" key="10">
    <source>
        <dbReference type="RuleBase" id="RU362115"/>
    </source>
</evidence>
<sequence>MNTNKRLPPLNNQRKGRRSQKKNFELETPTKQTMANNDLSFQNQTSEQFLTRENENINLRQRDLFDLEITKIHRKNSIHEISIDNNKELDFSLVDKDYDDGSNKNQKAKQQFQQQNKIKSVLGNQDQGRDDKQKQLYEEKRKQQEAMKLQVPILDKNVKSNNSGIRKNRQQVKEKQMGILIGQSDNKMQNPMNVLNEQDNFNNKKPKQQNQQQQKQQKQQQQQQEQKQNIKNPLKIQTGQELQSDAQAQAKKDEFAQKKKKWMRQNVQMIRNAKIQEMGQKLKNNNNKKKMSLMQVVCPKIQLKSFINVFAGLFVLCLLLQYIMKWGSEEYMACVLYDLQVYFQPDISNGVKIYKYFTTAFLHGGVINFVFSFFSLLFFGYKLEYCYGKLKVILVFFYCCVIGCTFGGLQNKYLIQAGGSYSTMGLLGLQLSIFYTEYKITQKHKNMIMNYIIYLIFGLCNLIVGKLEGKFVNLLGSFMSYIFGIFFGLIFINVKQLAQQIYRYRRKQQQAEIQRPRYNQIQIDNAIQADQYKINTEQLEKIESIQKFFFGIMFMLGVVFIILSCFISTDKFQFTDERCNTKND</sequence>
<evidence type="ECO:0000256" key="3">
    <source>
        <dbReference type="ARBA" id="ARBA00009045"/>
    </source>
</evidence>
<dbReference type="AlphaFoldDB" id="A0A0V0QDT7"/>
<dbReference type="EMBL" id="LDAU01000193">
    <property type="protein sequence ID" value="KRX00375.1"/>
    <property type="molecule type" value="Genomic_DNA"/>
</dbReference>
<dbReference type="InterPro" id="IPR035952">
    <property type="entry name" value="Rhomboid-like_sf"/>
</dbReference>
<dbReference type="InterPro" id="IPR002610">
    <property type="entry name" value="Peptidase_S54_rhomboid-like"/>
</dbReference>
<evidence type="ECO:0000256" key="9">
    <source>
        <dbReference type="ARBA" id="ARBA00023136"/>
    </source>
</evidence>
<dbReference type="Pfam" id="PF01694">
    <property type="entry name" value="Rhomboid"/>
    <property type="match status" value="1"/>
</dbReference>
<keyword evidence="8 10" id="KW-1133">Transmembrane helix</keyword>
<feature type="region of interest" description="Disordered" evidence="11">
    <location>
        <begin position="140"/>
        <end position="229"/>
    </location>
</feature>
<keyword evidence="14" id="KW-1185">Reference proteome</keyword>
<accession>A0A0V0QDT7</accession>
<feature type="compositionally biased region" description="Polar residues" evidence="11">
    <location>
        <begin position="1"/>
        <end position="13"/>
    </location>
</feature>
<feature type="transmembrane region" description="Helical" evidence="10">
    <location>
        <begin position="548"/>
        <end position="569"/>
    </location>
</feature>
<dbReference type="Gene3D" id="1.20.1540.10">
    <property type="entry name" value="Rhomboid-like"/>
    <property type="match status" value="1"/>
</dbReference>
<feature type="transmembrane region" description="Helical" evidence="10">
    <location>
        <begin position="448"/>
        <end position="465"/>
    </location>
</feature>
<dbReference type="GO" id="GO:0004252">
    <property type="term" value="F:serine-type endopeptidase activity"/>
    <property type="evidence" value="ECO:0007669"/>
    <property type="project" value="InterPro"/>
</dbReference>
<evidence type="ECO:0000256" key="4">
    <source>
        <dbReference type="ARBA" id="ARBA00022670"/>
    </source>
</evidence>
<dbReference type="PANTHER" id="PTHR22936">
    <property type="entry name" value="RHOMBOID-RELATED"/>
    <property type="match status" value="1"/>
</dbReference>
<feature type="region of interest" description="Disordered" evidence="11">
    <location>
        <begin position="1"/>
        <end position="22"/>
    </location>
</feature>